<feature type="transmembrane region" description="Helical" evidence="1">
    <location>
        <begin position="165"/>
        <end position="186"/>
    </location>
</feature>
<dbReference type="InterPro" id="IPR030802">
    <property type="entry name" value="Permease_MalE"/>
</dbReference>
<reference evidence="3" key="1">
    <citation type="journal article" date="2019" name="Int. J. Syst. Evol. Microbiol.">
        <title>The Global Catalogue of Microorganisms (GCM) 10K type strain sequencing project: providing services to taxonomists for standard genome sequencing and annotation.</title>
        <authorList>
            <consortium name="The Broad Institute Genomics Platform"/>
            <consortium name="The Broad Institute Genome Sequencing Center for Infectious Disease"/>
            <person name="Wu L."/>
            <person name="Ma J."/>
        </authorList>
    </citation>
    <scope>NUCLEOTIDE SEQUENCE [LARGE SCALE GENOMIC DNA]</scope>
    <source>
        <strain evidence="3">CCUG 52478</strain>
    </source>
</reference>
<gene>
    <name evidence="2" type="ORF">ACFQ3F_14030</name>
</gene>
<comment type="caution">
    <text evidence="2">The sequence shown here is derived from an EMBL/GenBank/DDBJ whole genome shotgun (WGS) entry which is preliminary data.</text>
</comment>
<feature type="transmembrane region" description="Helical" evidence="1">
    <location>
        <begin position="257"/>
        <end position="276"/>
    </location>
</feature>
<proteinExistence type="predicted"/>
<keyword evidence="1" id="KW-1133">Transmembrane helix</keyword>
<accession>A0ABW3W1M6</accession>
<keyword evidence="1" id="KW-0812">Transmembrane</keyword>
<dbReference type="PANTHER" id="PTHR30188:SF13">
    <property type="entry name" value="CONSERVED HYPOTHETICAL INTEGRAL MEMBRANE PROTEIN YRBE3B"/>
    <property type="match status" value="1"/>
</dbReference>
<dbReference type="Pfam" id="PF02405">
    <property type="entry name" value="MlaE"/>
    <property type="match status" value="1"/>
</dbReference>
<feature type="transmembrane region" description="Helical" evidence="1">
    <location>
        <begin position="28"/>
        <end position="45"/>
    </location>
</feature>
<keyword evidence="1" id="KW-0472">Membrane</keyword>
<sequence length="282" mass="29679">MATTLLPRSGPRGGVLLRALGANLQRQGTMLLFCVHAVATIPIALRRYRHEVWRLLAEIAFGKGLLTVAASTVFVSALLSAVIGVQLGLEGMQGLNVVGLAPLSGLVAAVGNTRELAPLITAFGLAAQMGCRFTAQLGAMRISGEIDAMDTMAVSSMEYLVTTRLIAVSIFLVPLYLVTLSGAYVASKLTVLLIAGQGTGTYDHYFYLFLDSGDVFLSVLKVVVLGLMITFVHCFYGYTASGGPEGVGVASGRAIRASIVTIAVADMLMTLLFWGTSTGVRI</sequence>
<evidence type="ECO:0000313" key="2">
    <source>
        <dbReference type="EMBL" id="MFD1248914.1"/>
    </source>
</evidence>
<protein>
    <submittedName>
        <fullName evidence="2">ABC transporter permease</fullName>
    </submittedName>
</protein>
<dbReference type="RefSeq" id="WP_367917224.1">
    <property type="nucleotide sequence ID" value="NZ_BAABAC010000003.1"/>
</dbReference>
<feature type="transmembrane region" description="Helical" evidence="1">
    <location>
        <begin position="65"/>
        <end position="87"/>
    </location>
</feature>
<name>A0ABW3W1M6_9ACTN</name>
<feature type="transmembrane region" description="Helical" evidence="1">
    <location>
        <begin position="215"/>
        <end position="236"/>
    </location>
</feature>
<dbReference type="Proteomes" id="UP001597229">
    <property type="component" value="Unassembled WGS sequence"/>
</dbReference>
<dbReference type="PANTHER" id="PTHR30188">
    <property type="entry name" value="ABC TRANSPORTER PERMEASE PROTEIN-RELATED"/>
    <property type="match status" value="1"/>
</dbReference>
<evidence type="ECO:0000256" key="1">
    <source>
        <dbReference type="SAM" id="Phobius"/>
    </source>
</evidence>
<keyword evidence="3" id="KW-1185">Reference proteome</keyword>
<dbReference type="EMBL" id="JBHTLX010000020">
    <property type="protein sequence ID" value="MFD1248914.1"/>
    <property type="molecule type" value="Genomic_DNA"/>
</dbReference>
<evidence type="ECO:0000313" key="3">
    <source>
        <dbReference type="Proteomes" id="UP001597229"/>
    </source>
</evidence>
<organism evidence="2 3">
    <name type="scientific">Nocardioides ginsengisoli</name>
    <dbReference type="NCBI Taxonomy" id="363868"/>
    <lineage>
        <taxon>Bacteria</taxon>
        <taxon>Bacillati</taxon>
        <taxon>Actinomycetota</taxon>
        <taxon>Actinomycetes</taxon>
        <taxon>Propionibacteriales</taxon>
        <taxon>Nocardioidaceae</taxon>
        <taxon>Nocardioides</taxon>
    </lineage>
</organism>